<accession>A0A0D2MYT2</accession>
<gene>
    <name evidence="2" type="ORF">MNEG_2457</name>
</gene>
<dbReference type="Pfam" id="PF13472">
    <property type="entry name" value="Lipase_GDSL_2"/>
    <property type="match status" value="1"/>
</dbReference>
<dbReference type="InterPro" id="IPR036514">
    <property type="entry name" value="SGNH_hydro_sf"/>
</dbReference>
<dbReference type="GeneID" id="25735335"/>
<dbReference type="InterPro" id="IPR013830">
    <property type="entry name" value="SGNH_hydro"/>
</dbReference>
<evidence type="ECO:0000313" key="2">
    <source>
        <dbReference type="EMBL" id="KIZ05502.1"/>
    </source>
</evidence>
<dbReference type="Gene3D" id="3.40.50.1110">
    <property type="entry name" value="SGNH hydrolase"/>
    <property type="match status" value="1"/>
</dbReference>
<dbReference type="SUPFAM" id="SSF52266">
    <property type="entry name" value="SGNH hydrolase"/>
    <property type="match status" value="1"/>
</dbReference>
<dbReference type="Proteomes" id="UP000054498">
    <property type="component" value="Unassembled WGS sequence"/>
</dbReference>
<feature type="domain" description="SGNH hydrolase-type esterase" evidence="1">
    <location>
        <begin position="51"/>
        <end position="227"/>
    </location>
</feature>
<protein>
    <recommendedName>
        <fullName evidence="1">SGNH hydrolase-type esterase domain-containing protein</fullName>
    </recommendedName>
</protein>
<dbReference type="RefSeq" id="XP_013904521.1">
    <property type="nucleotide sequence ID" value="XM_014049067.1"/>
</dbReference>
<organism evidence="2 3">
    <name type="scientific">Monoraphidium neglectum</name>
    <dbReference type="NCBI Taxonomy" id="145388"/>
    <lineage>
        <taxon>Eukaryota</taxon>
        <taxon>Viridiplantae</taxon>
        <taxon>Chlorophyta</taxon>
        <taxon>core chlorophytes</taxon>
        <taxon>Chlorophyceae</taxon>
        <taxon>CS clade</taxon>
        <taxon>Sphaeropleales</taxon>
        <taxon>Selenastraceae</taxon>
        <taxon>Monoraphidium</taxon>
    </lineage>
</organism>
<name>A0A0D2MYT2_9CHLO</name>
<dbReference type="PANTHER" id="PTHR14209">
    <property type="entry name" value="ISOAMYL ACETATE-HYDROLYZING ESTERASE 1"/>
    <property type="match status" value="1"/>
</dbReference>
<dbReference type="EMBL" id="KK100497">
    <property type="protein sequence ID" value="KIZ05502.1"/>
    <property type="molecule type" value="Genomic_DNA"/>
</dbReference>
<dbReference type="PANTHER" id="PTHR14209:SF19">
    <property type="entry name" value="ISOAMYL ACETATE-HYDROLYZING ESTERASE 1 HOMOLOG"/>
    <property type="match status" value="1"/>
</dbReference>
<evidence type="ECO:0000259" key="1">
    <source>
        <dbReference type="Pfam" id="PF13472"/>
    </source>
</evidence>
<dbReference type="STRING" id="145388.A0A0D2MYT2"/>
<sequence>MHPSTSQRASVAQQDVESVRMLSADDGAPGAVPHRSLRFRAARSRPSIVLVGDGLTESGFSYNLGGWGSKLVGSYARKADLINRGFGGYFTNYFVDYMLDSLFDVTNPIMGIAFLGVKDSQVKQAAGKAYVSPEKFFENVDAIMSKGNEQGIRHWLLITPPPVVETPGKPGARSLANSQLYVDQLQALGRKHNATVLDIFTTWQRVPDWQTKFINADKLHLGPGGNDKLFNDVLNTIKAQIPEMDPVKMPWQFPSMTDIDHENPGLAFADLEK</sequence>
<dbReference type="AlphaFoldDB" id="A0A0D2MYT2"/>
<reference evidence="2 3" key="1">
    <citation type="journal article" date="2013" name="BMC Genomics">
        <title>Reconstruction of the lipid metabolism for the microalga Monoraphidium neglectum from its genome sequence reveals characteristics suitable for biofuel production.</title>
        <authorList>
            <person name="Bogen C."/>
            <person name="Al-Dilaimi A."/>
            <person name="Albersmeier A."/>
            <person name="Wichmann J."/>
            <person name="Grundmann M."/>
            <person name="Rupp O."/>
            <person name="Lauersen K.J."/>
            <person name="Blifernez-Klassen O."/>
            <person name="Kalinowski J."/>
            <person name="Goesmann A."/>
            <person name="Mussgnug J.H."/>
            <person name="Kruse O."/>
        </authorList>
    </citation>
    <scope>NUCLEOTIDE SEQUENCE [LARGE SCALE GENOMIC DNA]</scope>
    <source>
        <strain evidence="2 3">SAG 48.87</strain>
    </source>
</reference>
<dbReference type="InterPro" id="IPR045136">
    <property type="entry name" value="Iah1-like"/>
</dbReference>
<keyword evidence="3" id="KW-1185">Reference proteome</keyword>
<dbReference type="OrthoDB" id="671439at2759"/>
<evidence type="ECO:0000313" key="3">
    <source>
        <dbReference type="Proteomes" id="UP000054498"/>
    </source>
</evidence>
<proteinExistence type="predicted"/>
<dbReference type="KEGG" id="mng:MNEG_2457"/>